<feature type="compositionally biased region" description="Low complexity" evidence="4">
    <location>
        <begin position="611"/>
        <end position="621"/>
    </location>
</feature>
<feature type="compositionally biased region" description="Gly residues" evidence="4">
    <location>
        <begin position="394"/>
        <end position="403"/>
    </location>
</feature>
<dbReference type="InterPro" id="IPR052644">
    <property type="entry name" value="ZMAT3"/>
</dbReference>
<organism evidence="6 7">
    <name type="scientific">Cryptolaemus montrouzieri</name>
    <dbReference type="NCBI Taxonomy" id="559131"/>
    <lineage>
        <taxon>Eukaryota</taxon>
        <taxon>Metazoa</taxon>
        <taxon>Ecdysozoa</taxon>
        <taxon>Arthropoda</taxon>
        <taxon>Hexapoda</taxon>
        <taxon>Insecta</taxon>
        <taxon>Pterygota</taxon>
        <taxon>Neoptera</taxon>
        <taxon>Endopterygota</taxon>
        <taxon>Coleoptera</taxon>
        <taxon>Polyphaga</taxon>
        <taxon>Cucujiformia</taxon>
        <taxon>Coccinelloidea</taxon>
        <taxon>Coccinellidae</taxon>
        <taxon>Scymninae</taxon>
        <taxon>Scymnini</taxon>
        <taxon>Cryptolaemus</taxon>
    </lineage>
</organism>
<feature type="region of interest" description="Disordered" evidence="4">
    <location>
        <begin position="283"/>
        <end position="452"/>
    </location>
</feature>
<feature type="domain" description="C2H2-type" evidence="5">
    <location>
        <begin position="718"/>
        <end position="740"/>
    </location>
</feature>
<dbReference type="GO" id="GO:0008270">
    <property type="term" value="F:zinc ion binding"/>
    <property type="evidence" value="ECO:0007669"/>
    <property type="project" value="UniProtKB-KW"/>
</dbReference>
<proteinExistence type="predicted"/>
<feature type="compositionally biased region" description="Basic and acidic residues" evidence="4">
    <location>
        <begin position="686"/>
        <end position="703"/>
    </location>
</feature>
<dbReference type="PROSITE" id="PS00028">
    <property type="entry name" value="ZINC_FINGER_C2H2_1"/>
    <property type="match status" value="1"/>
</dbReference>
<evidence type="ECO:0000313" key="7">
    <source>
        <dbReference type="Proteomes" id="UP001516400"/>
    </source>
</evidence>
<dbReference type="SUPFAM" id="SSF57667">
    <property type="entry name" value="beta-beta-alpha zinc fingers"/>
    <property type="match status" value="4"/>
</dbReference>
<dbReference type="SMART" id="SM00451">
    <property type="entry name" value="ZnF_U1"/>
    <property type="match status" value="4"/>
</dbReference>
<protein>
    <recommendedName>
        <fullName evidence="5">C2H2-type domain-containing protein</fullName>
    </recommendedName>
</protein>
<keyword evidence="1" id="KW-0479">Metal-binding</keyword>
<feature type="compositionally biased region" description="Low complexity" evidence="4">
    <location>
        <begin position="233"/>
        <end position="242"/>
    </location>
</feature>
<reference evidence="6 7" key="1">
    <citation type="journal article" date="2021" name="BMC Biol.">
        <title>Horizontally acquired antibacterial genes associated with adaptive radiation of ladybird beetles.</title>
        <authorList>
            <person name="Li H.S."/>
            <person name="Tang X.F."/>
            <person name="Huang Y.H."/>
            <person name="Xu Z.Y."/>
            <person name="Chen M.L."/>
            <person name="Du X.Y."/>
            <person name="Qiu B.Y."/>
            <person name="Chen P.T."/>
            <person name="Zhang W."/>
            <person name="Slipinski A."/>
            <person name="Escalona H.E."/>
            <person name="Waterhouse R.M."/>
            <person name="Zwick A."/>
            <person name="Pang H."/>
        </authorList>
    </citation>
    <scope>NUCLEOTIDE SEQUENCE [LARGE SCALE GENOMIC DNA]</scope>
    <source>
        <strain evidence="6">SYSU2018</strain>
    </source>
</reference>
<evidence type="ECO:0000256" key="4">
    <source>
        <dbReference type="SAM" id="MobiDB-lite"/>
    </source>
</evidence>
<dbReference type="Gene3D" id="3.30.160.60">
    <property type="entry name" value="Classic Zinc Finger"/>
    <property type="match status" value="4"/>
</dbReference>
<dbReference type="PANTHER" id="PTHR46786">
    <property type="entry name" value="ZINC FINGER MATRIN-TYPE PROTEIN 3"/>
    <property type="match status" value="1"/>
</dbReference>
<dbReference type="Pfam" id="PF12171">
    <property type="entry name" value="zf-C2H2_jaz"/>
    <property type="match status" value="1"/>
</dbReference>
<dbReference type="Pfam" id="PF12874">
    <property type="entry name" value="zf-met"/>
    <property type="match status" value="3"/>
</dbReference>
<keyword evidence="7" id="KW-1185">Reference proteome</keyword>
<feature type="compositionally biased region" description="Polar residues" evidence="4">
    <location>
        <begin position="145"/>
        <end position="155"/>
    </location>
</feature>
<dbReference type="SMART" id="SM00355">
    <property type="entry name" value="ZnF_C2H2"/>
    <property type="match status" value="4"/>
</dbReference>
<dbReference type="InterPro" id="IPR036236">
    <property type="entry name" value="Znf_C2H2_sf"/>
</dbReference>
<accession>A0ABD2MYA0</accession>
<feature type="compositionally biased region" description="Polar residues" evidence="4">
    <location>
        <begin position="166"/>
        <end position="213"/>
    </location>
</feature>
<evidence type="ECO:0000256" key="1">
    <source>
        <dbReference type="ARBA" id="ARBA00022723"/>
    </source>
</evidence>
<evidence type="ECO:0000313" key="6">
    <source>
        <dbReference type="EMBL" id="KAL3271077.1"/>
    </source>
</evidence>
<dbReference type="PANTHER" id="PTHR46786:SF1">
    <property type="entry name" value="ZINC FINGER MATRIN-TYPE PROTEIN 3"/>
    <property type="match status" value="1"/>
</dbReference>
<dbReference type="AlphaFoldDB" id="A0ABD2MYA0"/>
<dbReference type="InterPro" id="IPR022755">
    <property type="entry name" value="Znf_C2H2_jaz"/>
</dbReference>
<evidence type="ECO:0000256" key="3">
    <source>
        <dbReference type="ARBA" id="ARBA00022833"/>
    </source>
</evidence>
<keyword evidence="3" id="KW-0862">Zinc</keyword>
<feature type="region of interest" description="Disordered" evidence="4">
    <location>
        <begin position="604"/>
        <end position="626"/>
    </location>
</feature>
<dbReference type="InterPro" id="IPR013087">
    <property type="entry name" value="Znf_C2H2_type"/>
</dbReference>
<keyword evidence="2" id="KW-0863">Zinc-finger</keyword>
<feature type="region of interest" description="Disordered" evidence="4">
    <location>
        <begin position="145"/>
        <end position="271"/>
    </location>
</feature>
<comment type="caution">
    <text evidence="6">The sequence shown here is derived from an EMBL/GenBank/DDBJ whole genome shotgun (WGS) entry which is preliminary data.</text>
</comment>
<name>A0ABD2MYA0_9CUCU</name>
<feature type="region of interest" description="Disordered" evidence="4">
    <location>
        <begin position="664"/>
        <end position="703"/>
    </location>
</feature>
<gene>
    <name evidence="6" type="ORF">HHI36_021576</name>
</gene>
<sequence>MEISQYDEYVPEKGLDMNFKIPRKRTAEDSFGAQAGEAYAEYYTQANQAVQAAQALQYRQFATSNADSGSLAQYNQIQNAAAFTPYATLSGAASQATAHTNSKPPVQYSAGQAILPPLLSSSFKPNTFSGNAGYNTFNKLPPGHINSNTYSTNTALAPPPPPPPSESGSQSTFSRTANNTSTINQRGGSNSNWASNRNWGKSDSPNSSTQNPDNIGGTRRFGSVRNFGGDIEGNSNRDFSNSGNGGFGSRNRSWGGPTNRNWPNDNPNNFNSRNWGGVSSWEGENRDSYEDQNELNRPNRWSLGRGIGNDPEDNRRNFFNSPRGDFGEGTRGRGQFSSRGGLSDRWGNGDGAVPQREFDRGLDDLGEYGGDPQGFRNENKGFGNDRGFRDNQRGGYGGMGRGGPNQDWKRNTWGGMGGKRGNDDRQGGFGQSRFTKDRPKKPPLPKAEPVQIADAADSTLPKELRELFQPLVCKLCSLDMTSNVMAKLHYSSKNHEKKIRKFLIEHAEKSGEPLHPRALVTAAQKKEKEEEHDPKHFHCDVCDLPLTGKLHAESHYMGRSHNAVVMGKKQPSGKGHYDANGKWVRDKVEKIPVLADGEDTFGLAFRKKPESSSAPAAPSTDPADKPEPGQFTCSICNVSCTCQEQINMHFNGARHKKKLKSLGIRPENFEPPQETKVEGASETSNTEEKTPTGDAKDAEEVTRNDFSKYKTPSGYYYCGQCNLALNSEIQLQQHLTSKNHLKNGSKKIES</sequence>
<dbReference type="EMBL" id="JABFTP020000042">
    <property type="protein sequence ID" value="KAL3271077.1"/>
    <property type="molecule type" value="Genomic_DNA"/>
</dbReference>
<dbReference type="Proteomes" id="UP001516400">
    <property type="component" value="Unassembled WGS sequence"/>
</dbReference>
<dbReference type="InterPro" id="IPR003604">
    <property type="entry name" value="Matrin/U1-like-C_Znf_C2H2"/>
</dbReference>
<feature type="compositionally biased region" description="Low complexity" evidence="4">
    <location>
        <begin position="249"/>
        <end position="271"/>
    </location>
</feature>
<evidence type="ECO:0000256" key="2">
    <source>
        <dbReference type="ARBA" id="ARBA00022771"/>
    </source>
</evidence>
<evidence type="ECO:0000259" key="5">
    <source>
        <dbReference type="PROSITE" id="PS00028"/>
    </source>
</evidence>